<evidence type="ECO:0000313" key="2">
    <source>
        <dbReference type="Proteomes" id="UP000006201"/>
    </source>
</evidence>
<evidence type="ECO:0000313" key="1">
    <source>
        <dbReference type="EMBL" id="EAR27550.1"/>
    </source>
</evidence>
<accession>A4CDA7</accession>
<dbReference type="RefSeq" id="WP_009838812.1">
    <property type="nucleotide sequence ID" value="NZ_AAOH01000006.1"/>
</dbReference>
<dbReference type="Pfam" id="PF04317">
    <property type="entry name" value="DUF463"/>
    <property type="match status" value="1"/>
</dbReference>
<dbReference type="eggNOG" id="COG3106">
    <property type="taxonomic scope" value="Bacteria"/>
</dbReference>
<dbReference type="Proteomes" id="UP000006201">
    <property type="component" value="Unassembled WGS sequence"/>
</dbReference>
<reference evidence="1 2" key="1">
    <citation type="submission" date="2006-02" db="EMBL/GenBank/DDBJ databases">
        <authorList>
            <person name="Moran M.A."/>
            <person name="Kjelleberg S."/>
            <person name="Egan S."/>
            <person name="Saunders N."/>
            <person name="Thomas T."/>
            <person name="Ferriera S."/>
            <person name="Johnson J."/>
            <person name="Kravitz S."/>
            <person name="Halpern A."/>
            <person name="Remington K."/>
            <person name="Beeson K."/>
            <person name="Tran B."/>
            <person name="Rogers Y.-H."/>
            <person name="Friedman R."/>
            <person name="Venter J.C."/>
        </authorList>
    </citation>
    <scope>NUCLEOTIDE SEQUENCE [LARGE SCALE GENOMIC DNA]</scope>
    <source>
        <strain evidence="1 2">D2</strain>
    </source>
</reference>
<gene>
    <name evidence="1" type="ORF">PTD2_15962</name>
</gene>
<sequence length="466" mass="52997">MFESIKQSAKFKQFQHQAHQLVQRGFDQHVKLAVTGLSRSGKTAFITALVQHLTEQANSQNLPFFSVVQQHRMVAAKAVPQSALDIPTFPYRDGLNALLQGQWPESTERINTLRLAIKYRSGGGLRAQFSENHTLIVDLIDYPGEWLMDLPMLDMDYSTWSKQQLQLLSQAPRVTQAEEFLSELEQFDASAPVDEQQLAKLARQYQALLVHFKHDLKLSVLQPGRMLMPGDLAGAPILAFFPLPEVIDAPENSGYFHLKKRYQAYVKDVVQHFYQQHFCHFDRQIILVDLLSSLEQGAEVFAEQNQAINQLLSYFSYGKSNFIKRLFAPKIDKLLFAATKSDHLSAEHHKDLALLLDDIVAHAKNNLVFDGIKIETMAMSSVASTKAVQVMQDGEKLNCISGKEMKSQHQMTFLPAQPPMRVLSATEWPKHGFNFPSFYPDLTADKKIRHVRIDHVLEFLLGDKLR</sequence>
<dbReference type="PANTHER" id="PTHR38605">
    <property type="entry name" value="ATPASE-RELATED"/>
    <property type="match status" value="1"/>
</dbReference>
<dbReference type="InterPro" id="IPR007413">
    <property type="entry name" value="YcjX-like"/>
</dbReference>
<dbReference type="OrthoDB" id="9777645at2"/>
<dbReference type="AlphaFoldDB" id="A4CDA7"/>
<name>A4CDA7_9GAMM</name>
<dbReference type="PIRSF" id="PIRSF019381">
    <property type="entry name" value="YcjX"/>
    <property type="match status" value="1"/>
</dbReference>
<dbReference type="EMBL" id="AAOH01000006">
    <property type="protein sequence ID" value="EAR27550.1"/>
    <property type="molecule type" value="Genomic_DNA"/>
</dbReference>
<dbReference type="STRING" id="87626.PTD2_15962"/>
<dbReference type="HOGENOM" id="CLU_043657_0_0_6"/>
<keyword evidence="2" id="KW-1185">Reference proteome</keyword>
<proteinExistence type="predicted"/>
<dbReference type="PANTHER" id="PTHR38605:SF1">
    <property type="entry name" value="ATPASE"/>
    <property type="match status" value="1"/>
</dbReference>
<comment type="caution">
    <text evidence="1">The sequence shown here is derived from an EMBL/GenBank/DDBJ whole genome shotgun (WGS) entry which is preliminary data.</text>
</comment>
<protein>
    <submittedName>
        <fullName evidence="1">Uncharacterized protein</fullName>
    </submittedName>
</protein>
<organism evidence="1 2">
    <name type="scientific">Pseudoalteromonas tunicata D2</name>
    <dbReference type="NCBI Taxonomy" id="87626"/>
    <lineage>
        <taxon>Bacteria</taxon>
        <taxon>Pseudomonadati</taxon>
        <taxon>Pseudomonadota</taxon>
        <taxon>Gammaproteobacteria</taxon>
        <taxon>Alteromonadales</taxon>
        <taxon>Pseudoalteromonadaceae</taxon>
        <taxon>Pseudoalteromonas</taxon>
    </lineage>
</organism>